<protein>
    <recommendedName>
        <fullName evidence="6">Short chain dehydrogenase</fullName>
    </recommendedName>
</protein>
<dbReference type="PANTHER" id="PTHR43008">
    <property type="entry name" value="BENZIL REDUCTASE"/>
    <property type="match status" value="1"/>
</dbReference>
<dbReference type="FunFam" id="3.40.50.720:FF:000245">
    <property type="entry name" value="Short chain dehydrogenase, putative"/>
    <property type="match status" value="1"/>
</dbReference>
<evidence type="ECO:0000313" key="4">
    <source>
        <dbReference type="EMBL" id="KAI9635691.1"/>
    </source>
</evidence>
<dbReference type="PRINTS" id="PR00081">
    <property type="entry name" value="GDHRDH"/>
</dbReference>
<dbReference type="RefSeq" id="XP_052945468.1">
    <property type="nucleotide sequence ID" value="XM_053089502.1"/>
</dbReference>
<sequence length="314" mass="33164">MSATDSSPGVHPTKKDSADITKGETVVDLAVASTAEASATSHASKSTPTLFSLKGQGVLITGGARGLGLCIAIALLEADASAVYCLDILPSPNAAEWAKAEEVAKAKGSKIVYRQLNITDAEAVQQVIGTTYEENDKEGKKVSISRFFGAAGIQLMCPAVDFKQADFRRVMDINVTGMFLTIQAAAKEMIKRKISGSIAMTASMSGTVANKGLACIAYNSSKAALLQMARCAAAEWGPHGIRINTLSPGYIRTAMTDALLAERPDFEEEWTRGSMLGRLSTPDEFRGPVLFLLSDASSFMTGADLMVDGGHTAW</sequence>
<evidence type="ECO:0000256" key="1">
    <source>
        <dbReference type="ARBA" id="ARBA00006484"/>
    </source>
</evidence>
<evidence type="ECO:0000313" key="5">
    <source>
        <dbReference type="Proteomes" id="UP001164286"/>
    </source>
</evidence>
<evidence type="ECO:0008006" key="6">
    <source>
        <dbReference type="Google" id="ProtNLM"/>
    </source>
</evidence>
<comment type="similarity">
    <text evidence="1">Belongs to the short-chain dehydrogenases/reductases (SDR) family.</text>
</comment>
<dbReference type="InterPro" id="IPR002347">
    <property type="entry name" value="SDR_fam"/>
</dbReference>
<gene>
    <name evidence="4" type="ORF">MKK02DRAFT_36808</name>
</gene>
<dbReference type="PROSITE" id="PS00061">
    <property type="entry name" value="ADH_SHORT"/>
    <property type="match status" value="1"/>
</dbReference>
<accession>A0AA38H971</accession>
<proteinExistence type="inferred from homology"/>
<evidence type="ECO:0000256" key="2">
    <source>
        <dbReference type="ARBA" id="ARBA00022857"/>
    </source>
</evidence>
<dbReference type="InterPro" id="IPR020904">
    <property type="entry name" value="Sc_DH/Rdtase_CS"/>
</dbReference>
<dbReference type="SUPFAM" id="SSF51735">
    <property type="entry name" value="NAD(P)-binding Rossmann-fold domains"/>
    <property type="match status" value="1"/>
</dbReference>
<dbReference type="Proteomes" id="UP001164286">
    <property type="component" value="Unassembled WGS sequence"/>
</dbReference>
<comment type="caution">
    <text evidence="4">The sequence shown here is derived from an EMBL/GenBank/DDBJ whole genome shotgun (WGS) entry which is preliminary data.</text>
</comment>
<dbReference type="AlphaFoldDB" id="A0AA38H971"/>
<dbReference type="GO" id="GO:0050664">
    <property type="term" value="F:oxidoreductase activity, acting on NAD(P)H, oxygen as acceptor"/>
    <property type="evidence" value="ECO:0007669"/>
    <property type="project" value="TreeGrafter"/>
</dbReference>
<keyword evidence="2" id="KW-0521">NADP</keyword>
<evidence type="ECO:0000256" key="3">
    <source>
        <dbReference type="ARBA" id="ARBA00023002"/>
    </source>
</evidence>
<dbReference type="GO" id="GO:0016616">
    <property type="term" value="F:oxidoreductase activity, acting on the CH-OH group of donors, NAD or NADP as acceptor"/>
    <property type="evidence" value="ECO:0007669"/>
    <property type="project" value="UniProtKB-ARBA"/>
</dbReference>
<organism evidence="4 5">
    <name type="scientific">Dioszegia hungarica</name>
    <dbReference type="NCBI Taxonomy" id="4972"/>
    <lineage>
        <taxon>Eukaryota</taxon>
        <taxon>Fungi</taxon>
        <taxon>Dikarya</taxon>
        <taxon>Basidiomycota</taxon>
        <taxon>Agaricomycotina</taxon>
        <taxon>Tremellomycetes</taxon>
        <taxon>Tremellales</taxon>
        <taxon>Bulleribasidiaceae</taxon>
        <taxon>Dioszegia</taxon>
    </lineage>
</organism>
<dbReference type="EMBL" id="JAKWFO010000005">
    <property type="protein sequence ID" value="KAI9635691.1"/>
    <property type="molecule type" value="Genomic_DNA"/>
</dbReference>
<dbReference type="InterPro" id="IPR036291">
    <property type="entry name" value="NAD(P)-bd_dom_sf"/>
</dbReference>
<dbReference type="GeneID" id="77728707"/>
<dbReference type="PANTHER" id="PTHR43008:SF4">
    <property type="entry name" value="CHAIN DEHYDROGENASE, PUTATIVE (AFU_ORTHOLOGUE AFUA_4G08710)-RELATED"/>
    <property type="match status" value="1"/>
</dbReference>
<keyword evidence="5" id="KW-1185">Reference proteome</keyword>
<keyword evidence="3" id="KW-0560">Oxidoreductase</keyword>
<reference evidence="4" key="1">
    <citation type="journal article" date="2022" name="G3 (Bethesda)">
        <title>High quality genome of the basidiomycete yeast Dioszegia hungarica PDD-24b-2 isolated from cloud water.</title>
        <authorList>
            <person name="Jarrige D."/>
            <person name="Haridas S."/>
            <person name="Bleykasten-Grosshans C."/>
            <person name="Joly M."/>
            <person name="Nadalig T."/>
            <person name="Sancelme M."/>
            <person name="Vuilleumier S."/>
            <person name="Grigoriev I.V."/>
            <person name="Amato P."/>
            <person name="Bringel F."/>
        </authorList>
    </citation>
    <scope>NUCLEOTIDE SEQUENCE</scope>
    <source>
        <strain evidence="4">PDD-24b-2</strain>
    </source>
</reference>
<dbReference type="Gene3D" id="3.40.50.720">
    <property type="entry name" value="NAD(P)-binding Rossmann-like Domain"/>
    <property type="match status" value="1"/>
</dbReference>
<name>A0AA38H971_9TREE</name>
<dbReference type="Pfam" id="PF13561">
    <property type="entry name" value="adh_short_C2"/>
    <property type="match status" value="1"/>
</dbReference>